<gene>
    <name evidence="1" type="ORF">GTHE00462_LOCUS3299</name>
</gene>
<evidence type="ECO:0000313" key="1">
    <source>
        <dbReference type="EMBL" id="CAE2193988.1"/>
    </source>
</evidence>
<dbReference type="EMBL" id="HBKN01003936">
    <property type="protein sequence ID" value="CAE2193988.1"/>
    <property type="molecule type" value="Transcribed_RNA"/>
</dbReference>
<reference evidence="1" key="1">
    <citation type="submission" date="2021-01" db="EMBL/GenBank/DDBJ databases">
        <authorList>
            <person name="Corre E."/>
            <person name="Pelletier E."/>
            <person name="Niang G."/>
            <person name="Scheremetjew M."/>
            <person name="Finn R."/>
            <person name="Kale V."/>
            <person name="Holt S."/>
            <person name="Cochrane G."/>
            <person name="Meng A."/>
            <person name="Brown T."/>
            <person name="Cohen L."/>
        </authorList>
    </citation>
    <scope>NUCLEOTIDE SEQUENCE</scope>
    <source>
        <strain evidence="1">CCMP 2712</strain>
    </source>
</reference>
<name>A0A7S4M1G2_GUITH</name>
<protein>
    <submittedName>
        <fullName evidence="1">Uncharacterized protein</fullName>
    </submittedName>
</protein>
<dbReference type="AlphaFoldDB" id="A0A7S4M1G2"/>
<organism evidence="1">
    <name type="scientific">Guillardia theta</name>
    <name type="common">Cryptophyte</name>
    <name type="synonym">Cryptomonas phi</name>
    <dbReference type="NCBI Taxonomy" id="55529"/>
    <lineage>
        <taxon>Eukaryota</taxon>
        <taxon>Cryptophyceae</taxon>
        <taxon>Pyrenomonadales</taxon>
        <taxon>Geminigeraceae</taxon>
        <taxon>Guillardia</taxon>
    </lineage>
</organism>
<proteinExistence type="predicted"/>
<accession>A0A7S4M1G2</accession>
<sequence length="151" mass="16954">MDKLFQEEDSSHHGSYIGEIFFQGRDSSNASATRLSERKSHQVGLGIPHQDGLEAQANSVDLTLSSDQRKTTDPVVHDSGTRAVSMREYRPCFVRFKKQGLTGKKSMAIRSEGSKDVLLQNVINAVRKRQHARSIFPAKLNAQLEKLIKKF</sequence>